<dbReference type="EMBL" id="GGFL01014665">
    <property type="protein sequence ID" value="MBW78843.1"/>
    <property type="molecule type" value="Transcribed_RNA"/>
</dbReference>
<protein>
    <submittedName>
        <fullName evidence="3">Putative secreted protein</fullName>
    </submittedName>
</protein>
<organism evidence="3">
    <name type="scientific">Anopheles darlingi</name>
    <name type="common">Mosquito</name>
    <dbReference type="NCBI Taxonomy" id="43151"/>
    <lineage>
        <taxon>Eukaryota</taxon>
        <taxon>Metazoa</taxon>
        <taxon>Ecdysozoa</taxon>
        <taxon>Arthropoda</taxon>
        <taxon>Hexapoda</taxon>
        <taxon>Insecta</taxon>
        <taxon>Pterygota</taxon>
        <taxon>Neoptera</taxon>
        <taxon>Endopterygota</taxon>
        <taxon>Diptera</taxon>
        <taxon>Nematocera</taxon>
        <taxon>Culicoidea</taxon>
        <taxon>Culicidae</taxon>
        <taxon>Anophelinae</taxon>
        <taxon>Anopheles</taxon>
    </lineage>
</organism>
<feature type="compositionally biased region" description="Basic and acidic residues" evidence="1">
    <location>
        <begin position="62"/>
        <end position="74"/>
    </location>
</feature>
<evidence type="ECO:0000313" key="3">
    <source>
        <dbReference type="EMBL" id="MBW78843.1"/>
    </source>
</evidence>
<feature type="signal peptide" evidence="2">
    <location>
        <begin position="1"/>
        <end position="16"/>
    </location>
</feature>
<dbReference type="AlphaFoldDB" id="A0A2M4DMR7"/>
<name>A0A2M4DMR7_ANODA</name>
<proteinExistence type="predicted"/>
<keyword evidence="2" id="KW-0732">Signal</keyword>
<feature type="chain" id="PRO_5014818166" evidence="2">
    <location>
        <begin position="17"/>
        <end position="80"/>
    </location>
</feature>
<evidence type="ECO:0000256" key="2">
    <source>
        <dbReference type="SAM" id="SignalP"/>
    </source>
</evidence>
<feature type="region of interest" description="Disordered" evidence="1">
    <location>
        <begin position="35"/>
        <end position="80"/>
    </location>
</feature>
<reference evidence="3" key="1">
    <citation type="submission" date="2018-01" db="EMBL/GenBank/DDBJ databases">
        <title>An insight into the sialome of Amazonian anophelines.</title>
        <authorList>
            <person name="Ribeiro J.M."/>
            <person name="Scarpassa V."/>
            <person name="Calvo E."/>
        </authorList>
    </citation>
    <scope>NUCLEOTIDE SEQUENCE</scope>
</reference>
<sequence>MLSLFVKLFMMTRCLSASLSLSLSVYHTHAHTQLLGPQTAGGTRAHPPSVLAVRPEPSSENQLEKPKNFRDRFSRTTPQC</sequence>
<accession>A0A2M4DMR7</accession>
<evidence type="ECO:0000256" key="1">
    <source>
        <dbReference type="SAM" id="MobiDB-lite"/>
    </source>
</evidence>